<dbReference type="EMBL" id="VIVN01000005">
    <property type="protein sequence ID" value="TWE01641.1"/>
    <property type="molecule type" value="Genomic_DNA"/>
</dbReference>
<comment type="caution">
    <text evidence="2">The sequence shown here is derived from an EMBL/GenBank/DDBJ whole genome shotgun (WGS) entry which is preliminary data.</text>
</comment>
<gene>
    <name evidence="2" type="ORF">FB550_1056</name>
</gene>
<dbReference type="Pfam" id="PF17936">
    <property type="entry name" value="Big_6"/>
    <property type="match status" value="1"/>
</dbReference>
<dbReference type="AlphaFoldDB" id="A0A561DE51"/>
<dbReference type="InterPro" id="IPR013783">
    <property type="entry name" value="Ig-like_fold"/>
</dbReference>
<accession>A0A561DE51</accession>
<evidence type="ECO:0000313" key="2">
    <source>
        <dbReference type="EMBL" id="TWE01641.1"/>
    </source>
</evidence>
<protein>
    <recommendedName>
        <fullName evidence="1">Bacterial Ig domain-containing protein</fullName>
    </recommendedName>
</protein>
<evidence type="ECO:0000259" key="1">
    <source>
        <dbReference type="Pfam" id="PF17936"/>
    </source>
</evidence>
<dbReference type="Gene3D" id="2.60.40.10">
    <property type="entry name" value="Immunoglobulins"/>
    <property type="match status" value="1"/>
</dbReference>
<feature type="domain" description="Bacterial Ig" evidence="1">
    <location>
        <begin position="253"/>
        <end position="329"/>
    </location>
</feature>
<dbReference type="Proteomes" id="UP000319671">
    <property type="component" value="Unassembled WGS sequence"/>
</dbReference>
<proteinExistence type="predicted"/>
<dbReference type="RefSeq" id="WP_144564780.1">
    <property type="nucleotide sequence ID" value="NZ_VIVN01000005.1"/>
</dbReference>
<sequence length="372" mass="40672">MAFYKSDNNTVDLFTSELFKNGNFTVTGTIGAGLLEKVSLEKTEASAGDTVKISVKLRDTTVVGYIDAWYTEPLTNNDIHVNLSYNSETGLYEGTFPIRTISESGDYHLSRMAFYGGGNIVDLQQAELFQSGNFTVSGTNGGGFIDSLTVSKKEAGAGDIVKFGIKVNDSAGINYILLWYTSPITYKTIYVYLYYNSESGMFEANLPIDSSYELGDYNTNRLTIYASGVTYDYLDYDNKLMNGKFSVIKDITAPVKPIVNKVTDNDIYVNGTTEANAQVEVKVGTSIVGSGVANASGTFRIEIPKQKSGTKVTINAKDLAGNTSTAQVVISTYFRSVKIQLNGVDFNSGYFGNSTTYVHWSALKSLRFLTRI</sequence>
<name>A0A561DE51_9BACI</name>
<organism evidence="2 3">
    <name type="scientific">Neobacillus bataviensis</name>
    <dbReference type="NCBI Taxonomy" id="220685"/>
    <lineage>
        <taxon>Bacteria</taxon>
        <taxon>Bacillati</taxon>
        <taxon>Bacillota</taxon>
        <taxon>Bacilli</taxon>
        <taxon>Bacillales</taxon>
        <taxon>Bacillaceae</taxon>
        <taxon>Neobacillus</taxon>
    </lineage>
</organism>
<evidence type="ECO:0000313" key="3">
    <source>
        <dbReference type="Proteomes" id="UP000319671"/>
    </source>
</evidence>
<reference evidence="2 3" key="1">
    <citation type="submission" date="2019-06" db="EMBL/GenBank/DDBJ databases">
        <title>Sorghum-associated microbial communities from plants grown in Nebraska, USA.</title>
        <authorList>
            <person name="Schachtman D."/>
        </authorList>
    </citation>
    <scope>NUCLEOTIDE SEQUENCE [LARGE SCALE GENOMIC DNA]</scope>
    <source>
        <strain evidence="2 3">2482</strain>
    </source>
</reference>
<keyword evidence="3" id="KW-1185">Reference proteome</keyword>
<dbReference type="InterPro" id="IPR041498">
    <property type="entry name" value="Big_6"/>
</dbReference>